<evidence type="ECO:0000256" key="2">
    <source>
        <dbReference type="ARBA" id="ARBA00022475"/>
    </source>
</evidence>
<evidence type="ECO:0000256" key="3">
    <source>
        <dbReference type="ARBA" id="ARBA00022670"/>
    </source>
</evidence>
<comment type="similarity">
    <text evidence="1 9 11">Belongs to the peptidase A8 family.</text>
</comment>
<dbReference type="GO" id="GO:0004190">
    <property type="term" value="F:aspartic-type endopeptidase activity"/>
    <property type="evidence" value="ECO:0007669"/>
    <property type="project" value="UniProtKB-EC"/>
</dbReference>
<evidence type="ECO:0000256" key="5">
    <source>
        <dbReference type="ARBA" id="ARBA00022750"/>
    </source>
</evidence>
<dbReference type="PANTHER" id="PTHR33695">
    <property type="entry name" value="LIPOPROTEIN SIGNAL PEPTIDASE"/>
    <property type="match status" value="1"/>
</dbReference>
<dbReference type="Proteomes" id="UP000823201">
    <property type="component" value="Unassembled WGS sequence"/>
</dbReference>
<keyword evidence="3 9" id="KW-0645">Protease</keyword>
<comment type="function">
    <text evidence="9 10">This protein specifically catalyzes the removal of signal peptides from prolipoproteins.</text>
</comment>
<comment type="subcellular location">
    <subcellularLocation>
        <location evidence="9">Cell membrane</location>
        <topology evidence="9">Multi-pass membrane protein</topology>
    </subcellularLocation>
</comment>
<feature type="transmembrane region" description="Helical" evidence="9">
    <location>
        <begin position="84"/>
        <end position="105"/>
    </location>
</feature>
<dbReference type="RefSeq" id="WP_205006834.1">
    <property type="nucleotide sequence ID" value="NZ_CBCRXA010000013.1"/>
</dbReference>
<evidence type="ECO:0000313" key="13">
    <source>
        <dbReference type="Proteomes" id="UP000823201"/>
    </source>
</evidence>
<feature type="transmembrane region" description="Helical" evidence="9">
    <location>
        <begin position="57"/>
        <end position="75"/>
    </location>
</feature>
<evidence type="ECO:0000256" key="11">
    <source>
        <dbReference type="RuleBase" id="RU004181"/>
    </source>
</evidence>
<dbReference type="PROSITE" id="PS00855">
    <property type="entry name" value="SPASE_II"/>
    <property type="match status" value="1"/>
</dbReference>
<dbReference type="Pfam" id="PF01252">
    <property type="entry name" value="Peptidase_A8"/>
    <property type="match status" value="1"/>
</dbReference>
<dbReference type="EC" id="3.4.23.36" evidence="9"/>
<protein>
    <recommendedName>
        <fullName evidence="9">Lipoprotein signal peptidase</fullName>
        <ecNumber evidence="9">3.4.23.36</ecNumber>
    </recommendedName>
    <alternativeName>
        <fullName evidence="9">Prolipoprotein signal peptidase</fullName>
    </alternativeName>
    <alternativeName>
        <fullName evidence="9">Signal peptidase II</fullName>
        <shortName evidence="9">SPase II</shortName>
    </alternativeName>
</protein>
<keyword evidence="5 9" id="KW-0064">Aspartyl protease</keyword>
<accession>A0ABS2QBD4</accession>
<dbReference type="PANTHER" id="PTHR33695:SF1">
    <property type="entry name" value="LIPOPROTEIN SIGNAL PEPTIDASE"/>
    <property type="match status" value="1"/>
</dbReference>
<proteinExistence type="inferred from homology"/>
<dbReference type="NCBIfam" id="TIGR00077">
    <property type="entry name" value="lspA"/>
    <property type="match status" value="1"/>
</dbReference>
<keyword evidence="4 9" id="KW-0812">Transmembrane</keyword>
<keyword evidence="7 9" id="KW-1133">Transmembrane helix</keyword>
<organism evidence="12 13">
    <name type="scientific">Sporolactobacillus spathodeae</name>
    <dbReference type="NCBI Taxonomy" id="1465502"/>
    <lineage>
        <taxon>Bacteria</taxon>
        <taxon>Bacillati</taxon>
        <taxon>Bacillota</taxon>
        <taxon>Bacilli</taxon>
        <taxon>Bacillales</taxon>
        <taxon>Sporolactobacillaceae</taxon>
        <taxon>Sporolactobacillus</taxon>
    </lineage>
</organism>
<feature type="active site" evidence="9">
    <location>
        <position position="129"/>
    </location>
</feature>
<keyword evidence="8 9" id="KW-0472">Membrane</keyword>
<dbReference type="InterPro" id="IPR001872">
    <property type="entry name" value="Peptidase_A8"/>
</dbReference>
<gene>
    <name evidence="9" type="primary">lspA</name>
    <name evidence="12" type="ORF">JOC27_001725</name>
</gene>
<feature type="active site" evidence="9">
    <location>
        <position position="111"/>
    </location>
</feature>
<keyword evidence="2 9" id="KW-1003">Cell membrane</keyword>
<name>A0ABS2QBD4_9BACL</name>
<dbReference type="EMBL" id="JAFBEV010000014">
    <property type="protein sequence ID" value="MBM7658272.1"/>
    <property type="molecule type" value="Genomic_DNA"/>
</dbReference>
<evidence type="ECO:0000256" key="6">
    <source>
        <dbReference type="ARBA" id="ARBA00022801"/>
    </source>
</evidence>
<keyword evidence="13" id="KW-1185">Reference proteome</keyword>
<comment type="catalytic activity">
    <reaction evidence="9 10">
        <text>Release of signal peptides from bacterial membrane prolipoproteins. Hydrolyzes -Xaa-Yaa-Zaa-|-(S,diacylglyceryl)Cys-, in which Xaa is hydrophobic (preferably Leu), and Yaa (Ala or Ser) and Zaa (Gly or Ala) have small, neutral side chains.</text>
        <dbReference type="EC" id="3.4.23.36"/>
    </reaction>
</comment>
<dbReference type="PRINTS" id="PR00781">
    <property type="entry name" value="LIPOSIGPTASE"/>
</dbReference>
<evidence type="ECO:0000256" key="10">
    <source>
        <dbReference type="RuleBase" id="RU000594"/>
    </source>
</evidence>
<reference evidence="12 13" key="1">
    <citation type="submission" date="2021-01" db="EMBL/GenBank/DDBJ databases">
        <title>Genomic Encyclopedia of Type Strains, Phase IV (KMG-IV): sequencing the most valuable type-strain genomes for metagenomic binning, comparative biology and taxonomic classification.</title>
        <authorList>
            <person name="Goeker M."/>
        </authorList>
    </citation>
    <scope>NUCLEOTIDE SEQUENCE [LARGE SCALE GENOMIC DNA]</scope>
    <source>
        <strain evidence="12 13">DSM 100968</strain>
    </source>
</reference>
<evidence type="ECO:0000256" key="8">
    <source>
        <dbReference type="ARBA" id="ARBA00023136"/>
    </source>
</evidence>
<dbReference type="HAMAP" id="MF_00161">
    <property type="entry name" value="LspA"/>
    <property type="match status" value="1"/>
</dbReference>
<comment type="pathway">
    <text evidence="9">Protein modification; lipoprotein biosynthesis (signal peptide cleavage).</text>
</comment>
<evidence type="ECO:0000313" key="12">
    <source>
        <dbReference type="EMBL" id="MBM7658272.1"/>
    </source>
</evidence>
<feature type="transmembrane region" description="Helical" evidence="9">
    <location>
        <begin position="125"/>
        <end position="144"/>
    </location>
</feature>
<comment type="caution">
    <text evidence="9">Lacks conserved residue(s) required for the propagation of feature annotation.</text>
</comment>
<evidence type="ECO:0000256" key="4">
    <source>
        <dbReference type="ARBA" id="ARBA00022692"/>
    </source>
</evidence>
<sequence>MIYYLLALLIVLLDQISKWLVATKMAIGESIPMIPNIFYLTSLRNKGAAWSILEGQFIFFFIITIAVLIVVIYYLQKIGRHDRLLGTSLSLIIGGTIGNFIDRIFRGEVVDFIHVYIIRYNYPVFNLADSSLFIGVALLLLYLIRDSLKKDRKDGN</sequence>
<evidence type="ECO:0000256" key="9">
    <source>
        <dbReference type="HAMAP-Rule" id="MF_00161"/>
    </source>
</evidence>
<evidence type="ECO:0000256" key="7">
    <source>
        <dbReference type="ARBA" id="ARBA00022989"/>
    </source>
</evidence>
<comment type="caution">
    <text evidence="12">The sequence shown here is derived from an EMBL/GenBank/DDBJ whole genome shotgun (WGS) entry which is preliminary data.</text>
</comment>
<evidence type="ECO:0000256" key="1">
    <source>
        <dbReference type="ARBA" id="ARBA00006139"/>
    </source>
</evidence>
<keyword evidence="6 9" id="KW-0378">Hydrolase</keyword>